<feature type="transmembrane region" description="Helical" evidence="1">
    <location>
        <begin position="222"/>
        <end position="239"/>
    </location>
</feature>
<dbReference type="InterPro" id="IPR051533">
    <property type="entry name" value="WaaL-like"/>
</dbReference>
<feature type="transmembrane region" description="Helical" evidence="1">
    <location>
        <begin position="400"/>
        <end position="433"/>
    </location>
</feature>
<feature type="transmembrane region" description="Helical" evidence="1">
    <location>
        <begin position="49"/>
        <end position="66"/>
    </location>
</feature>
<keyword evidence="1" id="KW-1133">Transmembrane helix</keyword>
<feature type="transmembrane region" description="Helical" evidence="1">
    <location>
        <begin position="285"/>
        <end position="302"/>
    </location>
</feature>
<feature type="transmembrane region" description="Helical" evidence="1">
    <location>
        <begin position="103"/>
        <end position="123"/>
    </location>
</feature>
<feature type="transmembrane region" description="Helical" evidence="1">
    <location>
        <begin position="72"/>
        <end position="91"/>
    </location>
</feature>
<name>A0A4Q2L6S3_9MICO</name>
<keyword evidence="2" id="KW-0436">Ligase</keyword>
<dbReference type="PANTHER" id="PTHR37422">
    <property type="entry name" value="TEICHURONIC ACID BIOSYNTHESIS PROTEIN TUAE"/>
    <property type="match status" value="1"/>
</dbReference>
<feature type="transmembrane region" description="Helical" evidence="1">
    <location>
        <begin position="365"/>
        <end position="388"/>
    </location>
</feature>
<keyword evidence="1" id="KW-0472">Membrane</keyword>
<keyword evidence="1" id="KW-0812">Transmembrane</keyword>
<dbReference type="GO" id="GO:0016020">
    <property type="term" value="C:membrane"/>
    <property type="evidence" value="ECO:0007669"/>
    <property type="project" value="UniProtKB-SubCell"/>
</dbReference>
<dbReference type="GO" id="GO:0016874">
    <property type="term" value="F:ligase activity"/>
    <property type="evidence" value="ECO:0007669"/>
    <property type="project" value="UniProtKB-KW"/>
</dbReference>
<accession>A0A4Q2L6S3</accession>
<dbReference type="OrthoDB" id="4377026at2"/>
<sequence length="469" mass="50691">MRIVIWIIAVMTPLVAAFLASDAAPGPRIIALLAMGFPLGIWVALRRPLWIYCVYAFSLAFVPFGVLPSSPLPLVLLLGVSIGATAVLQLPSGRSRPFTSMEWWVLGLVVTSMLSLAVTFSTSYDLTEFSKWLIATSTLFALLRLQPDALDIVGRWYVFGAVAASLFALAMLLFDRAGNMLSLLSFLGYGTAGGTNLRYVVGEGEMTVRLTGTYVDPNAGGLFLFVGVLLALALFRGLWQVVYTGIVLLAMTLTLSRSALLSIAVAFLVFLAVQNMRFGGKLRMFGFAAIAGAVLLAIPAIQERILGSFGSNDVGSSARADALRDYPKHMDGNWLFGLGWGRIEFRDGSVGMAVNHVANAPLLSVYRGGIIVGLFFCAVLIYGLVLSYRGLRRSEARHGFIGAGFIGFTLVALQLDFPVITIPSVAALFAFFLANLPTTDNYLARPAAIPVTEREELPRSIRRTREVLT</sequence>
<gene>
    <name evidence="2" type="ORF">ESP51_04780</name>
</gene>
<comment type="caution">
    <text evidence="2">The sequence shown here is derived from an EMBL/GenBank/DDBJ whole genome shotgun (WGS) entry which is preliminary data.</text>
</comment>
<protein>
    <submittedName>
        <fullName evidence="2">O-antigen ligase domain-containing protein</fullName>
    </submittedName>
</protein>
<dbReference type="AlphaFoldDB" id="A0A4Q2L6S3"/>
<reference evidence="2 3" key="1">
    <citation type="submission" date="2019-01" db="EMBL/GenBank/DDBJ databases">
        <title>Agromyces.</title>
        <authorList>
            <person name="Li J."/>
        </authorList>
    </citation>
    <scope>NUCLEOTIDE SEQUENCE [LARGE SCALE GENOMIC DNA]</scope>
    <source>
        <strain evidence="2 3">DSM 15934</strain>
    </source>
</reference>
<dbReference type="RefSeq" id="WP_129519756.1">
    <property type="nucleotide sequence ID" value="NZ_SDPN01000006.1"/>
</dbReference>
<dbReference type="PANTHER" id="PTHR37422:SF23">
    <property type="entry name" value="TEICHURONIC ACID BIOSYNTHESIS PROTEIN TUAE"/>
    <property type="match status" value="1"/>
</dbReference>
<feature type="transmembrane region" description="Helical" evidence="1">
    <location>
        <begin position="157"/>
        <end position="174"/>
    </location>
</feature>
<feature type="transmembrane region" description="Helical" evidence="1">
    <location>
        <begin position="245"/>
        <end position="273"/>
    </location>
</feature>
<proteinExistence type="predicted"/>
<feature type="transmembrane region" description="Helical" evidence="1">
    <location>
        <begin position="26"/>
        <end position="44"/>
    </location>
</feature>
<keyword evidence="3" id="KW-1185">Reference proteome</keyword>
<organism evidence="2 3">
    <name type="scientific">Agromyces albus</name>
    <dbReference type="NCBI Taxonomy" id="205332"/>
    <lineage>
        <taxon>Bacteria</taxon>
        <taxon>Bacillati</taxon>
        <taxon>Actinomycetota</taxon>
        <taxon>Actinomycetes</taxon>
        <taxon>Micrococcales</taxon>
        <taxon>Microbacteriaceae</taxon>
        <taxon>Agromyces</taxon>
    </lineage>
</organism>
<dbReference type="EMBL" id="SDPN01000006">
    <property type="protein sequence ID" value="RXZ72203.1"/>
    <property type="molecule type" value="Genomic_DNA"/>
</dbReference>
<evidence type="ECO:0000313" key="2">
    <source>
        <dbReference type="EMBL" id="RXZ72203.1"/>
    </source>
</evidence>
<evidence type="ECO:0000313" key="3">
    <source>
        <dbReference type="Proteomes" id="UP000293865"/>
    </source>
</evidence>
<evidence type="ECO:0000256" key="1">
    <source>
        <dbReference type="SAM" id="Phobius"/>
    </source>
</evidence>
<dbReference type="Proteomes" id="UP000293865">
    <property type="component" value="Unassembled WGS sequence"/>
</dbReference>